<feature type="transmembrane region" description="Helical" evidence="1">
    <location>
        <begin position="211"/>
        <end position="232"/>
    </location>
</feature>
<protein>
    <recommendedName>
        <fullName evidence="4">DUF4386 domain-containing protein</fullName>
    </recommendedName>
</protein>
<dbReference type="AlphaFoldDB" id="A0A5J4K6B5"/>
<evidence type="ECO:0000313" key="3">
    <source>
        <dbReference type="Proteomes" id="UP000334820"/>
    </source>
</evidence>
<feature type="transmembrane region" description="Helical" evidence="1">
    <location>
        <begin position="25"/>
        <end position="44"/>
    </location>
</feature>
<evidence type="ECO:0008006" key="4">
    <source>
        <dbReference type="Google" id="ProtNLM"/>
    </source>
</evidence>
<feature type="transmembrane region" description="Helical" evidence="1">
    <location>
        <begin position="187"/>
        <end position="205"/>
    </location>
</feature>
<comment type="caution">
    <text evidence="2">The sequence shown here is derived from an EMBL/GenBank/DDBJ whole genome shotgun (WGS) entry which is preliminary data.</text>
</comment>
<dbReference type="RefSeq" id="WP_151727117.1">
    <property type="nucleotide sequence ID" value="NZ_BKZV01000001.1"/>
</dbReference>
<keyword evidence="1" id="KW-0472">Membrane</keyword>
<proteinExistence type="predicted"/>
<feature type="transmembrane region" description="Helical" evidence="1">
    <location>
        <begin position="106"/>
        <end position="125"/>
    </location>
</feature>
<sequence>MALAQTRLNQQSAGAEPFYRKLHRAFFALCIVLAPLILSFWFSLCPQYGNPACLTVGNNLLGVLVAYRAANPLLIQIFLVINVVIPYLYPLSYIGLGLLSMKRAPWLSTIGIACGFVGSIPWGLVADQVFSINTMAHLGYNPLFALLEAGYSTSWETFVIFGGWVIGHQLAYVLLGIALARARIVPLWAAALIIVSAPVMGPLAYGTGLGILQILGYVMVFAGSIPAAFAMLKVRES</sequence>
<feature type="transmembrane region" description="Helical" evidence="1">
    <location>
        <begin position="158"/>
        <end position="180"/>
    </location>
</feature>
<reference evidence="2 3" key="1">
    <citation type="journal article" date="2019" name="Int. J. Syst. Evol. Microbiol.">
        <title>Thermogemmatispora aurantia sp. nov. and Thermogemmatispora argillosa sp. nov., within the class Ktedonobacteria, and emended description of the genus Thermogemmatispora.</title>
        <authorList>
            <person name="Zheng Y."/>
            <person name="Wang C.M."/>
            <person name="Sakai Y."/>
            <person name="Abe K."/>
            <person name="Yokota A."/>
            <person name="Yabe S."/>
        </authorList>
    </citation>
    <scope>NUCLEOTIDE SEQUENCE [LARGE SCALE GENOMIC DNA]</scope>
    <source>
        <strain evidence="2 3">A1-2</strain>
    </source>
</reference>
<dbReference type="Proteomes" id="UP000334820">
    <property type="component" value="Unassembled WGS sequence"/>
</dbReference>
<keyword evidence="3" id="KW-1185">Reference proteome</keyword>
<keyword evidence="1" id="KW-0812">Transmembrane</keyword>
<name>A0A5J4K6B5_9CHLR</name>
<dbReference type="EMBL" id="BKZV01000001">
    <property type="protein sequence ID" value="GER82200.1"/>
    <property type="molecule type" value="Genomic_DNA"/>
</dbReference>
<evidence type="ECO:0000256" key="1">
    <source>
        <dbReference type="SAM" id="Phobius"/>
    </source>
</evidence>
<feature type="transmembrane region" description="Helical" evidence="1">
    <location>
        <begin position="73"/>
        <end position="94"/>
    </location>
</feature>
<accession>A0A5J4K6B5</accession>
<organism evidence="2 3">
    <name type="scientific">Thermogemmatispora aurantia</name>
    <dbReference type="NCBI Taxonomy" id="2045279"/>
    <lineage>
        <taxon>Bacteria</taxon>
        <taxon>Bacillati</taxon>
        <taxon>Chloroflexota</taxon>
        <taxon>Ktedonobacteria</taxon>
        <taxon>Thermogemmatisporales</taxon>
        <taxon>Thermogemmatisporaceae</taxon>
        <taxon>Thermogemmatispora</taxon>
    </lineage>
</organism>
<evidence type="ECO:0000313" key="2">
    <source>
        <dbReference type="EMBL" id="GER82200.1"/>
    </source>
</evidence>
<gene>
    <name evidence="2" type="ORF">KTAU_08380</name>
</gene>
<keyword evidence="1" id="KW-1133">Transmembrane helix</keyword>